<proteinExistence type="predicted"/>
<accession>A0A816WCZ0</accession>
<dbReference type="AlphaFoldDB" id="A0A816WCZ0"/>
<gene>
    <name evidence="1" type="ORF">DARMORV10_A03P65510.1</name>
</gene>
<evidence type="ECO:0000313" key="1">
    <source>
        <dbReference type="EMBL" id="CAF2133555.1"/>
    </source>
</evidence>
<dbReference type="Proteomes" id="UP001295469">
    <property type="component" value="Chromosome A03"/>
</dbReference>
<name>A0A816WCZ0_BRANA</name>
<reference evidence="1" key="1">
    <citation type="submission" date="2021-01" db="EMBL/GenBank/DDBJ databases">
        <authorList>
            <consortium name="Genoscope - CEA"/>
            <person name="William W."/>
        </authorList>
    </citation>
    <scope>NUCLEOTIDE SEQUENCE</scope>
</reference>
<organism evidence="1">
    <name type="scientific">Brassica napus</name>
    <name type="common">Rape</name>
    <dbReference type="NCBI Taxonomy" id="3708"/>
    <lineage>
        <taxon>Eukaryota</taxon>
        <taxon>Viridiplantae</taxon>
        <taxon>Streptophyta</taxon>
        <taxon>Embryophyta</taxon>
        <taxon>Tracheophyta</taxon>
        <taxon>Spermatophyta</taxon>
        <taxon>Magnoliopsida</taxon>
        <taxon>eudicotyledons</taxon>
        <taxon>Gunneridae</taxon>
        <taxon>Pentapetalae</taxon>
        <taxon>rosids</taxon>
        <taxon>malvids</taxon>
        <taxon>Brassicales</taxon>
        <taxon>Brassicaceae</taxon>
        <taxon>Brassiceae</taxon>
        <taxon>Brassica</taxon>
    </lineage>
</organism>
<sequence>MLEVIPTGGRLIWRDEVWSSSWNEALRNESKLVFQGARPQTLTANGQKNNKWKRVSGAPHREQSVFLLMFLRRRLSPVGKQCTKDYDKKCTNDHC</sequence>
<dbReference type="EMBL" id="HG994357">
    <property type="protein sequence ID" value="CAF2133555.1"/>
    <property type="molecule type" value="Genomic_DNA"/>
</dbReference>
<protein>
    <submittedName>
        <fullName evidence="1">(rape) hypothetical protein</fullName>
    </submittedName>
</protein>